<dbReference type="CDD" id="cd00165">
    <property type="entry name" value="S4"/>
    <property type="match status" value="1"/>
</dbReference>
<accession>A0A235B6J5</accession>
<keyword evidence="1" id="KW-0694">RNA-binding</keyword>
<dbReference type="GO" id="GO:0003723">
    <property type="term" value="F:RNA binding"/>
    <property type="evidence" value="ECO:0007669"/>
    <property type="project" value="UniProtKB-KW"/>
</dbReference>
<dbReference type="Proteomes" id="UP000215459">
    <property type="component" value="Unassembled WGS sequence"/>
</dbReference>
<proteinExistence type="predicted"/>
<protein>
    <submittedName>
        <fullName evidence="2">RNA-binding protein</fullName>
    </submittedName>
</protein>
<dbReference type="PROSITE" id="PS50889">
    <property type="entry name" value="S4"/>
    <property type="match status" value="1"/>
</dbReference>
<gene>
    <name evidence="2" type="ORF">CHM34_07235</name>
</gene>
<evidence type="ECO:0000313" key="3">
    <source>
        <dbReference type="Proteomes" id="UP000215459"/>
    </source>
</evidence>
<dbReference type="SUPFAM" id="SSF55174">
    <property type="entry name" value="Alpha-L RNA-binding motif"/>
    <property type="match status" value="1"/>
</dbReference>
<dbReference type="OrthoDB" id="9811532at2"/>
<organism evidence="2 3">
    <name type="scientific">Paludifilum halophilum</name>
    <dbReference type="NCBI Taxonomy" id="1642702"/>
    <lineage>
        <taxon>Bacteria</taxon>
        <taxon>Bacillati</taxon>
        <taxon>Bacillota</taxon>
        <taxon>Bacilli</taxon>
        <taxon>Bacillales</taxon>
        <taxon>Thermoactinomycetaceae</taxon>
        <taxon>Paludifilum</taxon>
    </lineage>
</organism>
<comment type="caution">
    <text evidence="2">The sequence shown here is derived from an EMBL/GenBank/DDBJ whole genome shotgun (WGS) entry which is preliminary data.</text>
</comment>
<name>A0A235B6J5_9BACL</name>
<dbReference type="Gene3D" id="3.10.290.10">
    <property type="entry name" value="RNA-binding S4 domain"/>
    <property type="match status" value="1"/>
</dbReference>
<dbReference type="InterPro" id="IPR014330">
    <property type="entry name" value="RNA-bd_S4-rel_YaaA"/>
</dbReference>
<keyword evidence="3" id="KW-1185">Reference proteome</keyword>
<dbReference type="RefSeq" id="WP_094263947.1">
    <property type="nucleotide sequence ID" value="NZ_NOWF01000004.1"/>
</dbReference>
<evidence type="ECO:0000256" key="1">
    <source>
        <dbReference type="PROSITE-ProRule" id="PRU00182"/>
    </source>
</evidence>
<reference evidence="2 3" key="1">
    <citation type="submission" date="2017-07" db="EMBL/GenBank/DDBJ databases">
        <title>The genome sequence of Paludifilum halophilum highlights mechanisms for microbial adaptation to high salt environemnts.</title>
        <authorList>
            <person name="Belbahri L."/>
        </authorList>
    </citation>
    <scope>NUCLEOTIDE SEQUENCE [LARGE SCALE GENOMIC DNA]</scope>
    <source>
        <strain evidence="2 3">DSM 102817</strain>
    </source>
</reference>
<sequence length="71" mass="8171">MQQILIHTEYITLGQLLKKLNLLDTGGQAKIYLAENQVRVNGELETRRGRKVYPQDSIEIEGFDTVRLVRS</sequence>
<dbReference type="InterPro" id="IPR036986">
    <property type="entry name" value="S4_RNA-bd_sf"/>
</dbReference>
<dbReference type="NCBIfam" id="TIGR02988">
    <property type="entry name" value="YaaA_near_RecF"/>
    <property type="match status" value="1"/>
</dbReference>
<evidence type="ECO:0000313" key="2">
    <source>
        <dbReference type="EMBL" id="OYD07910.1"/>
    </source>
</evidence>
<dbReference type="EMBL" id="NOWF01000004">
    <property type="protein sequence ID" value="OYD07910.1"/>
    <property type="molecule type" value="Genomic_DNA"/>
</dbReference>
<dbReference type="AlphaFoldDB" id="A0A235B6J5"/>
<dbReference type="Pfam" id="PF13275">
    <property type="entry name" value="S4_2"/>
    <property type="match status" value="1"/>
</dbReference>